<dbReference type="AlphaFoldDB" id="A0A0F9LXC5"/>
<gene>
    <name evidence="1" type="ORF">LCGC14_1144600</name>
</gene>
<proteinExistence type="predicted"/>
<comment type="caution">
    <text evidence="1">The sequence shown here is derived from an EMBL/GenBank/DDBJ whole genome shotgun (WGS) entry which is preliminary data.</text>
</comment>
<dbReference type="EMBL" id="LAZR01005459">
    <property type="protein sequence ID" value="KKM99774.1"/>
    <property type="molecule type" value="Genomic_DNA"/>
</dbReference>
<evidence type="ECO:0000313" key="1">
    <source>
        <dbReference type="EMBL" id="KKM99774.1"/>
    </source>
</evidence>
<protein>
    <submittedName>
        <fullName evidence="1">Uncharacterized protein</fullName>
    </submittedName>
</protein>
<name>A0A0F9LXC5_9ZZZZ</name>
<reference evidence="1" key="1">
    <citation type="journal article" date="2015" name="Nature">
        <title>Complex archaea that bridge the gap between prokaryotes and eukaryotes.</title>
        <authorList>
            <person name="Spang A."/>
            <person name="Saw J.H."/>
            <person name="Jorgensen S.L."/>
            <person name="Zaremba-Niedzwiedzka K."/>
            <person name="Martijn J."/>
            <person name="Lind A.E."/>
            <person name="van Eijk R."/>
            <person name="Schleper C."/>
            <person name="Guy L."/>
            <person name="Ettema T.J."/>
        </authorList>
    </citation>
    <scope>NUCLEOTIDE SEQUENCE</scope>
</reference>
<organism evidence="1">
    <name type="scientific">marine sediment metagenome</name>
    <dbReference type="NCBI Taxonomy" id="412755"/>
    <lineage>
        <taxon>unclassified sequences</taxon>
        <taxon>metagenomes</taxon>
        <taxon>ecological metagenomes</taxon>
    </lineage>
</organism>
<sequence length="118" mass="11942">MAGEAVLMWELEPPIPFTCADSTGIEKGALLEMTDPMTVATANGDADVLAGIAAEEKIADDGKTTIPVYLRGVFRMLVEGALAVGEAWQSGVATGSANAIMVAAAGSKAAKVGGFALE</sequence>
<feature type="non-terminal residue" evidence="1">
    <location>
        <position position="118"/>
    </location>
</feature>
<accession>A0A0F9LXC5</accession>